<evidence type="ECO:0000256" key="2">
    <source>
        <dbReference type="SAM" id="Coils"/>
    </source>
</evidence>
<dbReference type="PANTHER" id="PTHR10066:SF67">
    <property type="entry name" value="BETA-GLUCURONIDASE"/>
    <property type="match status" value="1"/>
</dbReference>
<dbReference type="Gene3D" id="3.20.20.80">
    <property type="entry name" value="Glycosidases"/>
    <property type="match status" value="1"/>
</dbReference>
<dbReference type="PANTHER" id="PTHR10066">
    <property type="entry name" value="BETA-GLUCURONIDASE"/>
    <property type="match status" value="1"/>
</dbReference>
<dbReference type="GO" id="GO:0019391">
    <property type="term" value="P:glucuronoside catabolic process"/>
    <property type="evidence" value="ECO:0007669"/>
    <property type="project" value="TreeGrafter"/>
</dbReference>
<keyword evidence="4" id="KW-1185">Reference proteome</keyword>
<protein>
    <submittedName>
        <fullName evidence="5">Glyco_hydro_2_C domain-containing protein</fullName>
    </submittedName>
</protein>
<organism evidence="4 5">
    <name type="scientific">Heterorhabditis bacteriophora</name>
    <name type="common">Entomopathogenic nematode worm</name>
    <dbReference type="NCBI Taxonomy" id="37862"/>
    <lineage>
        <taxon>Eukaryota</taxon>
        <taxon>Metazoa</taxon>
        <taxon>Ecdysozoa</taxon>
        <taxon>Nematoda</taxon>
        <taxon>Chromadorea</taxon>
        <taxon>Rhabditida</taxon>
        <taxon>Rhabditina</taxon>
        <taxon>Rhabditomorpha</taxon>
        <taxon>Strongyloidea</taxon>
        <taxon>Heterorhabditidae</taxon>
        <taxon>Heterorhabditis</taxon>
    </lineage>
</organism>
<name>A0A1I7XGY4_HETBA</name>
<dbReference type="GO" id="GO:0005615">
    <property type="term" value="C:extracellular space"/>
    <property type="evidence" value="ECO:0007669"/>
    <property type="project" value="TreeGrafter"/>
</dbReference>
<dbReference type="GO" id="GO:0030246">
    <property type="term" value="F:carbohydrate binding"/>
    <property type="evidence" value="ECO:0007669"/>
    <property type="project" value="TreeGrafter"/>
</dbReference>
<accession>A0A1I7XGY4</accession>
<sequence length="683" mass="79239">MNIEVGLWTFVKEVSNGGDIGKKLEWNLLDLERFENATVMPVPAAYNDLSASASLRDHIGWITVAVNNTLSWATVPQGDFNYMKDSTRNVSGRNLSRTPEGAFKDIGNFDFFNYAGILRSIELIRLSDLTILDIYRQKFGFRTVSWSERQILINDKPFYCLGFGMHEDFEIHGRGYNPVVMTKDLNLLEWMGGNCYRTTHYPYAEERMDEGDRRGIAVVVETPAVGLKGFPKANNLLHMKMLEEMIERDKNHPSVIMWSLANEPHTEKKESRIYFKYSVLYQKYNCHRNLVDYAHALDKTRPVTIVYGPTNFDNDQTVSYTVFEPSIDFSEQYQNDLIMKTHQAFDALRKDHIITGEMIWNFADFMTGMIFVAIYRSKCIVATECVNGDDADTADVNIESPAYVYYFTMSEDGQFEIVDFEDDGALKKDIEIIQTVLVVEMKEKDILANNISNFKKRDVIIEVENLQRKLSEANEKLKEMESNSKAKEMALTEEMTRLKEELREIKAHKSMNVKLFAKQEERKTELDILTWKTEIESHLNEIRKQVEMLTVESGVKNQHESVLKEFTFTYFDNSLIRNIDSTIVTFGRTIYSKDVFCNLFIDDFKSVEFICRKLVEHAFDKQFIVGGFLPVADGLLNRWAELIVIGYSLRDQAGQDERKLADLMWALRKHLKNAVECFWYEYN</sequence>
<evidence type="ECO:0000313" key="4">
    <source>
        <dbReference type="Proteomes" id="UP000095283"/>
    </source>
</evidence>
<evidence type="ECO:0000259" key="3">
    <source>
        <dbReference type="Pfam" id="PF02836"/>
    </source>
</evidence>
<proteinExistence type="inferred from homology"/>
<keyword evidence="2" id="KW-0175">Coiled coil</keyword>
<dbReference type="Proteomes" id="UP000095283">
    <property type="component" value="Unplaced"/>
</dbReference>
<dbReference type="GO" id="GO:0004566">
    <property type="term" value="F:beta-glucuronidase activity"/>
    <property type="evidence" value="ECO:0007669"/>
    <property type="project" value="TreeGrafter"/>
</dbReference>
<dbReference type="AlphaFoldDB" id="A0A1I7XGY4"/>
<dbReference type="Gene3D" id="2.60.120.260">
    <property type="entry name" value="Galactose-binding domain-like"/>
    <property type="match status" value="1"/>
</dbReference>
<evidence type="ECO:0000256" key="1">
    <source>
        <dbReference type="ARBA" id="ARBA00007401"/>
    </source>
</evidence>
<dbReference type="WBParaSite" id="Hba_17012">
    <property type="protein sequence ID" value="Hba_17012"/>
    <property type="gene ID" value="Hba_17012"/>
</dbReference>
<dbReference type="InterPro" id="IPR017853">
    <property type="entry name" value="GH"/>
</dbReference>
<comment type="similarity">
    <text evidence="1">Belongs to the glycosyl hydrolase 2 family.</text>
</comment>
<dbReference type="Pfam" id="PF02836">
    <property type="entry name" value="Glyco_hydro_2_C"/>
    <property type="match status" value="1"/>
</dbReference>
<dbReference type="SUPFAM" id="SSF51445">
    <property type="entry name" value="(Trans)glycosidases"/>
    <property type="match status" value="1"/>
</dbReference>
<dbReference type="GO" id="GO:0005975">
    <property type="term" value="P:carbohydrate metabolic process"/>
    <property type="evidence" value="ECO:0007669"/>
    <property type="project" value="InterPro"/>
</dbReference>
<feature type="domain" description="Glycoside hydrolase family 2 catalytic" evidence="3">
    <location>
        <begin position="148"/>
        <end position="308"/>
    </location>
</feature>
<reference evidence="5" key="1">
    <citation type="submission" date="2016-11" db="UniProtKB">
        <authorList>
            <consortium name="WormBaseParasite"/>
        </authorList>
    </citation>
    <scope>IDENTIFICATION</scope>
</reference>
<dbReference type="InterPro" id="IPR006103">
    <property type="entry name" value="Glyco_hydro_2_cat"/>
</dbReference>
<dbReference type="PROSITE" id="PS00608">
    <property type="entry name" value="GLYCOSYL_HYDROL_F2_2"/>
    <property type="match status" value="1"/>
</dbReference>
<dbReference type="InterPro" id="IPR006101">
    <property type="entry name" value="Glyco_hydro_2"/>
</dbReference>
<feature type="coiled-coil region" evidence="2">
    <location>
        <begin position="456"/>
        <end position="508"/>
    </location>
</feature>
<dbReference type="InterPro" id="IPR023232">
    <property type="entry name" value="Glyco_hydro_2_AS"/>
</dbReference>
<dbReference type="PRINTS" id="PR00132">
    <property type="entry name" value="GLHYDRLASE2"/>
</dbReference>
<evidence type="ECO:0000313" key="5">
    <source>
        <dbReference type="WBParaSite" id="Hba_17012"/>
    </source>
</evidence>